<evidence type="ECO:0000259" key="8">
    <source>
        <dbReference type="PROSITE" id="PS50893"/>
    </source>
</evidence>
<evidence type="ECO:0000259" key="9">
    <source>
        <dbReference type="PROSITE" id="PS50929"/>
    </source>
</evidence>
<evidence type="ECO:0000313" key="11">
    <source>
        <dbReference type="Proteomes" id="UP001501371"/>
    </source>
</evidence>
<evidence type="ECO:0000256" key="4">
    <source>
        <dbReference type="ARBA" id="ARBA00022840"/>
    </source>
</evidence>
<dbReference type="SMART" id="SM00382">
    <property type="entry name" value="AAA"/>
    <property type="match status" value="1"/>
</dbReference>
<keyword evidence="2 7" id="KW-0812">Transmembrane</keyword>
<feature type="transmembrane region" description="Helical" evidence="7">
    <location>
        <begin position="52"/>
        <end position="70"/>
    </location>
</feature>
<dbReference type="InterPro" id="IPR011527">
    <property type="entry name" value="ABC1_TM_dom"/>
</dbReference>
<keyword evidence="3" id="KW-0547">Nucleotide-binding</keyword>
<evidence type="ECO:0000256" key="5">
    <source>
        <dbReference type="ARBA" id="ARBA00022989"/>
    </source>
</evidence>
<evidence type="ECO:0000256" key="7">
    <source>
        <dbReference type="SAM" id="Phobius"/>
    </source>
</evidence>
<comment type="subcellular location">
    <subcellularLocation>
        <location evidence="1">Cell membrane</location>
        <topology evidence="1">Multi-pass membrane protein</topology>
    </subcellularLocation>
</comment>
<dbReference type="InterPro" id="IPR039421">
    <property type="entry name" value="Type_1_exporter"/>
</dbReference>
<dbReference type="PROSITE" id="PS00211">
    <property type="entry name" value="ABC_TRANSPORTER_1"/>
    <property type="match status" value="1"/>
</dbReference>
<dbReference type="GO" id="GO:0005524">
    <property type="term" value="F:ATP binding"/>
    <property type="evidence" value="ECO:0007669"/>
    <property type="project" value="UniProtKB-KW"/>
</dbReference>
<keyword evidence="5 7" id="KW-1133">Transmembrane helix</keyword>
<dbReference type="SUPFAM" id="SSF90123">
    <property type="entry name" value="ABC transporter transmembrane region"/>
    <property type="match status" value="1"/>
</dbReference>
<evidence type="ECO:0000256" key="2">
    <source>
        <dbReference type="ARBA" id="ARBA00022692"/>
    </source>
</evidence>
<dbReference type="InterPro" id="IPR036640">
    <property type="entry name" value="ABC1_TM_sf"/>
</dbReference>
<dbReference type="PANTHER" id="PTHR24221">
    <property type="entry name" value="ATP-BINDING CASSETTE SUB-FAMILY B"/>
    <property type="match status" value="1"/>
</dbReference>
<dbReference type="InterPro" id="IPR017871">
    <property type="entry name" value="ABC_transporter-like_CS"/>
</dbReference>
<dbReference type="InterPro" id="IPR003439">
    <property type="entry name" value="ABC_transporter-like_ATP-bd"/>
</dbReference>
<feature type="domain" description="ABC transmembrane type-1" evidence="9">
    <location>
        <begin position="21"/>
        <end position="290"/>
    </location>
</feature>
<dbReference type="Gene3D" id="3.40.50.300">
    <property type="entry name" value="P-loop containing nucleotide triphosphate hydrolases"/>
    <property type="match status" value="1"/>
</dbReference>
<dbReference type="CDD" id="cd07346">
    <property type="entry name" value="ABC_6TM_exporters"/>
    <property type="match status" value="1"/>
</dbReference>
<dbReference type="PANTHER" id="PTHR24221:SF654">
    <property type="entry name" value="ATP-BINDING CASSETTE SUB-FAMILY B MEMBER 6"/>
    <property type="match status" value="1"/>
</dbReference>
<organism evidence="10 11">
    <name type="scientific">Streptomyces hebeiensis</name>
    <dbReference type="NCBI Taxonomy" id="229486"/>
    <lineage>
        <taxon>Bacteria</taxon>
        <taxon>Bacillati</taxon>
        <taxon>Actinomycetota</taxon>
        <taxon>Actinomycetes</taxon>
        <taxon>Kitasatosporales</taxon>
        <taxon>Streptomycetaceae</taxon>
        <taxon>Streptomyces</taxon>
    </lineage>
</organism>
<dbReference type="Gene3D" id="1.20.1560.10">
    <property type="entry name" value="ABC transporter type 1, transmembrane domain"/>
    <property type="match status" value="1"/>
</dbReference>
<evidence type="ECO:0000313" key="10">
    <source>
        <dbReference type="EMBL" id="GAA1184372.1"/>
    </source>
</evidence>
<feature type="transmembrane region" description="Helical" evidence="7">
    <location>
        <begin position="156"/>
        <end position="174"/>
    </location>
</feature>
<dbReference type="Proteomes" id="UP001501371">
    <property type="component" value="Unassembled WGS sequence"/>
</dbReference>
<sequence length="565" mass="59353">MRESDRLLAATVGGNKGMFTALGALYLCETAVGLLIPYALSASVDVVLGRASGTAPFVLVCTLLLALTAAETGTQITEARMKAVTTARLRHDTFARIFQLGLSGRDLFTPGDLLNRSTESTAEAGGAAPNLLHALFAAITATGGLVALFLIDWRLVLVFVLGIPVVGLLARILIRRTTTLTGQYQQAHGDLSDRFVDAVGGARTIRASATLDQEVERILAPLPRLRAAGTGFWEAQRRAGWYLSLLSPTLQIGVLATAGYGVVAGRLTPGQLLAAQLYLVYAMRLLSQVGIFAELGRVRGSAERLAEVFAAPLPRAGRGALPPGNGALALRDITVRAGGRTVLDRVCLDVPAGRTLAVVGASGAGKTTLALVAGAALAPDEGRVRLDGTDLADTDRADVRTAIAYAFERPHLLGDTVAGVIGYGDRPVDAAAVRSAARASRADGFISRLPLRYETPVGDLRLSGGELQRLGLARAVSRGARVVIFDDAMSSVDTATENEIGRALDESLHGTTRVVVAHRITTAAGADLVAWLERGRVRAVGPHRQLLADPAYRAVFGVGQERTET</sequence>
<dbReference type="Pfam" id="PF00005">
    <property type="entry name" value="ABC_tran"/>
    <property type="match status" value="1"/>
</dbReference>
<dbReference type="SUPFAM" id="SSF52540">
    <property type="entry name" value="P-loop containing nucleoside triphosphate hydrolases"/>
    <property type="match status" value="1"/>
</dbReference>
<evidence type="ECO:0000256" key="3">
    <source>
        <dbReference type="ARBA" id="ARBA00022741"/>
    </source>
</evidence>
<name>A0ABP4FM71_9ACTN</name>
<keyword evidence="4 10" id="KW-0067">ATP-binding</keyword>
<gene>
    <name evidence="10" type="ORF">GCM10009654_47360</name>
</gene>
<dbReference type="InterPro" id="IPR003593">
    <property type="entry name" value="AAA+_ATPase"/>
</dbReference>
<keyword evidence="11" id="KW-1185">Reference proteome</keyword>
<feature type="transmembrane region" description="Helical" evidence="7">
    <location>
        <begin position="21"/>
        <end position="40"/>
    </location>
</feature>
<reference evidence="11" key="1">
    <citation type="journal article" date="2019" name="Int. J. Syst. Evol. Microbiol.">
        <title>The Global Catalogue of Microorganisms (GCM) 10K type strain sequencing project: providing services to taxonomists for standard genome sequencing and annotation.</title>
        <authorList>
            <consortium name="The Broad Institute Genomics Platform"/>
            <consortium name="The Broad Institute Genome Sequencing Center for Infectious Disease"/>
            <person name="Wu L."/>
            <person name="Ma J."/>
        </authorList>
    </citation>
    <scope>NUCLEOTIDE SEQUENCE [LARGE SCALE GENOMIC DNA]</scope>
    <source>
        <strain evidence="11">JCM 12696</strain>
    </source>
</reference>
<keyword evidence="6 7" id="KW-0472">Membrane</keyword>
<dbReference type="InterPro" id="IPR027417">
    <property type="entry name" value="P-loop_NTPase"/>
</dbReference>
<dbReference type="EMBL" id="BAAAKV010000046">
    <property type="protein sequence ID" value="GAA1184372.1"/>
    <property type="molecule type" value="Genomic_DNA"/>
</dbReference>
<protein>
    <submittedName>
        <fullName evidence="10">ABC transporter ATP-binding protein</fullName>
    </submittedName>
</protein>
<feature type="transmembrane region" description="Helical" evidence="7">
    <location>
        <begin position="241"/>
        <end position="263"/>
    </location>
</feature>
<evidence type="ECO:0000256" key="6">
    <source>
        <dbReference type="ARBA" id="ARBA00023136"/>
    </source>
</evidence>
<dbReference type="PROSITE" id="PS50893">
    <property type="entry name" value="ABC_TRANSPORTER_2"/>
    <property type="match status" value="1"/>
</dbReference>
<proteinExistence type="predicted"/>
<feature type="domain" description="ABC transporter" evidence="8">
    <location>
        <begin position="328"/>
        <end position="559"/>
    </location>
</feature>
<dbReference type="PROSITE" id="PS50929">
    <property type="entry name" value="ABC_TM1F"/>
    <property type="match status" value="1"/>
</dbReference>
<evidence type="ECO:0000256" key="1">
    <source>
        <dbReference type="ARBA" id="ARBA00004651"/>
    </source>
</evidence>
<comment type="caution">
    <text evidence="10">The sequence shown here is derived from an EMBL/GenBank/DDBJ whole genome shotgun (WGS) entry which is preliminary data.</text>
</comment>
<accession>A0ABP4FM71</accession>
<feature type="transmembrane region" description="Helical" evidence="7">
    <location>
        <begin position="131"/>
        <end position="150"/>
    </location>
</feature>
<dbReference type="RefSeq" id="WP_344280236.1">
    <property type="nucleotide sequence ID" value="NZ_BAAAKV010000046.1"/>
</dbReference>
<dbReference type="Pfam" id="PF00664">
    <property type="entry name" value="ABC_membrane"/>
    <property type="match status" value="1"/>
</dbReference>